<dbReference type="STRING" id="1328759.A0A5C2SBR4"/>
<dbReference type="GO" id="GO:0016020">
    <property type="term" value="C:membrane"/>
    <property type="evidence" value="ECO:0007669"/>
    <property type="project" value="UniProtKB-SubCell"/>
</dbReference>
<feature type="region of interest" description="Disordered" evidence="6">
    <location>
        <begin position="1"/>
        <end position="32"/>
    </location>
</feature>
<dbReference type="PANTHER" id="PTHR43791:SF36">
    <property type="entry name" value="TRANSPORTER, PUTATIVE (AFU_ORTHOLOGUE AFUA_6G08340)-RELATED"/>
    <property type="match status" value="1"/>
</dbReference>
<evidence type="ECO:0000256" key="2">
    <source>
        <dbReference type="ARBA" id="ARBA00022448"/>
    </source>
</evidence>
<evidence type="ECO:0000313" key="9">
    <source>
        <dbReference type="EMBL" id="RPD61295.1"/>
    </source>
</evidence>
<dbReference type="PROSITE" id="PS50850">
    <property type="entry name" value="MFS"/>
    <property type="match status" value="1"/>
</dbReference>
<keyword evidence="10" id="KW-1185">Reference proteome</keyword>
<feature type="transmembrane region" description="Helical" evidence="7">
    <location>
        <begin position="405"/>
        <end position="425"/>
    </location>
</feature>
<reference evidence="9" key="1">
    <citation type="journal article" date="2018" name="Genome Biol. Evol.">
        <title>Genomics and development of Lentinus tigrinus, a white-rot wood-decaying mushroom with dimorphic fruiting bodies.</title>
        <authorList>
            <person name="Wu B."/>
            <person name="Xu Z."/>
            <person name="Knudson A."/>
            <person name="Carlson A."/>
            <person name="Chen N."/>
            <person name="Kovaka S."/>
            <person name="LaButti K."/>
            <person name="Lipzen A."/>
            <person name="Pennachio C."/>
            <person name="Riley R."/>
            <person name="Schakwitz W."/>
            <person name="Umezawa K."/>
            <person name="Ohm R.A."/>
            <person name="Grigoriev I.V."/>
            <person name="Nagy L.G."/>
            <person name="Gibbons J."/>
            <person name="Hibbett D."/>
        </authorList>
    </citation>
    <scope>NUCLEOTIDE SEQUENCE [LARGE SCALE GENOMIC DNA]</scope>
    <source>
        <strain evidence="9">ALCF2SS1-6</strain>
    </source>
</reference>
<dbReference type="Pfam" id="PF07690">
    <property type="entry name" value="MFS_1"/>
    <property type="match status" value="1"/>
</dbReference>
<feature type="transmembrane region" description="Helical" evidence="7">
    <location>
        <begin position="118"/>
        <end position="138"/>
    </location>
</feature>
<feature type="transmembrane region" description="Helical" evidence="7">
    <location>
        <begin position="345"/>
        <end position="364"/>
    </location>
</feature>
<dbReference type="InterPro" id="IPR036259">
    <property type="entry name" value="MFS_trans_sf"/>
</dbReference>
<dbReference type="AlphaFoldDB" id="A0A5C2SBR4"/>
<dbReference type="FunFam" id="1.20.1250.20:FF:000018">
    <property type="entry name" value="MFS transporter permease"/>
    <property type="match status" value="1"/>
</dbReference>
<evidence type="ECO:0000256" key="3">
    <source>
        <dbReference type="ARBA" id="ARBA00022692"/>
    </source>
</evidence>
<evidence type="ECO:0000259" key="8">
    <source>
        <dbReference type="PROSITE" id="PS50850"/>
    </source>
</evidence>
<evidence type="ECO:0000256" key="6">
    <source>
        <dbReference type="SAM" id="MobiDB-lite"/>
    </source>
</evidence>
<organism evidence="9 10">
    <name type="scientific">Lentinus tigrinus ALCF2SS1-6</name>
    <dbReference type="NCBI Taxonomy" id="1328759"/>
    <lineage>
        <taxon>Eukaryota</taxon>
        <taxon>Fungi</taxon>
        <taxon>Dikarya</taxon>
        <taxon>Basidiomycota</taxon>
        <taxon>Agaricomycotina</taxon>
        <taxon>Agaricomycetes</taxon>
        <taxon>Polyporales</taxon>
        <taxon>Polyporaceae</taxon>
        <taxon>Lentinus</taxon>
    </lineage>
</organism>
<feature type="transmembrane region" description="Helical" evidence="7">
    <location>
        <begin position="370"/>
        <end position="393"/>
    </location>
</feature>
<feature type="transmembrane region" description="Helical" evidence="7">
    <location>
        <begin position="312"/>
        <end position="333"/>
    </location>
</feature>
<sequence length="492" mass="53761">MSEDEKQEISVIESVQREGPTADDAGPDLSSSAAASDERCLVKKLDMRIMPLICLLYLFAYLDRINLGNARLQGLPEDILRGDPTGVLYDWVNSAFYFSYILCPVPAIILSKLCPPRLWFGCAAVVWGLCSMLMATAVNFPGLLVARVALGVFEAALSPGVPFYMSLFYTRQEIGLRLATYGGFAAVAGAFGGLLAFGIQHAHTAIATWRVLFIIEGAPSVLLGFTAIFLLPDRPEETRFLHEEERKLALERMNRGTKADTGRVLNKKHILLAFKDWRIYAAGVIYMASNCAFGSISAFLPTIITTFGFTNAIAQLLTIPPYAVAATILGITAYMTDRLQSRGPFVAAGSLVGAIGYVLLLTVTNNHVRYFATFWITSGTYTVNNAIIAWFAHNLGSETKRAAGIPLYMVIGQCGAVLGSHLYPLTEGPRYIVGFSVNLALYVLATAVALVLTVSYRLENRRRDKKHGKADVDALVDTTEYADKAADFRYTP</sequence>
<evidence type="ECO:0000256" key="7">
    <source>
        <dbReference type="SAM" id="Phobius"/>
    </source>
</evidence>
<evidence type="ECO:0000256" key="1">
    <source>
        <dbReference type="ARBA" id="ARBA00004141"/>
    </source>
</evidence>
<feature type="transmembrane region" description="Helical" evidence="7">
    <location>
        <begin position="431"/>
        <end position="456"/>
    </location>
</feature>
<feature type="transmembrane region" description="Helical" evidence="7">
    <location>
        <begin position="144"/>
        <end position="166"/>
    </location>
</feature>
<comment type="subcellular location">
    <subcellularLocation>
        <location evidence="1">Membrane</location>
        <topology evidence="1">Multi-pass membrane protein</topology>
    </subcellularLocation>
</comment>
<keyword evidence="5 7" id="KW-0472">Membrane</keyword>
<protein>
    <submittedName>
        <fullName evidence="9">MFS general substrate transporter</fullName>
    </submittedName>
</protein>
<keyword evidence="2" id="KW-0813">Transport</keyword>
<dbReference type="GO" id="GO:0022857">
    <property type="term" value="F:transmembrane transporter activity"/>
    <property type="evidence" value="ECO:0007669"/>
    <property type="project" value="InterPro"/>
</dbReference>
<dbReference type="Gene3D" id="1.20.1250.20">
    <property type="entry name" value="MFS general substrate transporter like domains"/>
    <property type="match status" value="2"/>
</dbReference>
<dbReference type="InterPro" id="IPR020846">
    <property type="entry name" value="MFS_dom"/>
</dbReference>
<proteinExistence type="predicted"/>
<dbReference type="FunFam" id="1.20.1250.20:FF:000013">
    <property type="entry name" value="MFS general substrate transporter"/>
    <property type="match status" value="1"/>
</dbReference>
<gene>
    <name evidence="9" type="ORF">L227DRAFT_652592</name>
</gene>
<feature type="transmembrane region" description="Helical" evidence="7">
    <location>
        <begin position="277"/>
        <end position="300"/>
    </location>
</feature>
<evidence type="ECO:0000313" key="10">
    <source>
        <dbReference type="Proteomes" id="UP000313359"/>
    </source>
</evidence>
<feature type="domain" description="Major facilitator superfamily (MFS) profile" evidence="8">
    <location>
        <begin position="49"/>
        <end position="463"/>
    </location>
</feature>
<keyword evidence="3 7" id="KW-0812">Transmembrane</keyword>
<dbReference type="InterPro" id="IPR011701">
    <property type="entry name" value="MFS"/>
</dbReference>
<feature type="transmembrane region" description="Helical" evidence="7">
    <location>
        <begin position="91"/>
        <end position="111"/>
    </location>
</feature>
<feature type="transmembrane region" description="Helical" evidence="7">
    <location>
        <begin position="178"/>
        <end position="199"/>
    </location>
</feature>
<dbReference type="OrthoDB" id="2985014at2759"/>
<feature type="transmembrane region" description="Helical" evidence="7">
    <location>
        <begin position="211"/>
        <end position="231"/>
    </location>
</feature>
<dbReference type="SUPFAM" id="SSF103473">
    <property type="entry name" value="MFS general substrate transporter"/>
    <property type="match status" value="1"/>
</dbReference>
<dbReference type="EMBL" id="ML122262">
    <property type="protein sequence ID" value="RPD61295.1"/>
    <property type="molecule type" value="Genomic_DNA"/>
</dbReference>
<feature type="transmembrane region" description="Helical" evidence="7">
    <location>
        <begin position="45"/>
        <end position="62"/>
    </location>
</feature>
<evidence type="ECO:0000256" key="5">
    <source>
        <dbReference type="ARBA" id="ARBA00023136"/>
    </source>
</evidence>
<name>A0A5C2SBR4_9APHY</name>
<keyword evidence="4 7" id="KW-1133">Transmembrane helix</keyword>
<accession>A0A5C2SBR4</accession>
<dbReference type="PANTHER" id="PTHR43791">
    <property type="entry name" value="PERMEASE-RELATED"/>
    <property type="match status" value="1"/>
</dbReference>
<evidence type="ECO:0000256" key="4">
    <source>
        <dbReference type="ARBA" id="ARBA00022989"/>
    </source>
</evidence>
<dbReference type="Proteomes" id="UP000313359">
    <property type="component" value="Unassembled WGS sequence"/>
</dbReference>